<dbReference type="Proteomes" id="UP000035642">
    <property type="component" value="Unassembled WGS sequence"/>
</dbReference>
<reference evidence="2" key="2">
    <citation type="submission" date="2016-04" db="UniProtKB">
        <authorList>
            <consortium name="WormBaseParasite"/>
        </authorList>
    </citation>
    <scope>IDENTIFICATION</scope>
</reference>
<dbReference type="STRING" id="6313.A0A158P7X2"/>
<evidence type="ECO:0000313" key="2">
    <source>
        <dbReference type="WBParaSite" id="ACAC_0000326801-mRNA-1"/>
    </source>
</evidence>
<sequence length="148" mass="16546">MHIKADPKTFVDDGYEETNRMQESLYSTCTAESALLHSPSYASFLSAISVGWLSIRQAGMTELLVSCNITLCHICDIFCREYTPPRSCRDSLNRNYDRMWNESVLVERACKQPEETATVENVKGASPNLSVSSVAVVAIIITLVYLKE</sequence>
<evidence type="ECO:0000313" key="1">
    <source>
        <dbReference type="Proteomes" id="UP000035642"/>
    </source>
</evidence>
<dbReference type="WBParaSite" id="ACAC_0000326801-mRNA-1">
    <property type="protein sequence ID" value="ACAC_0000326801-mRNA-1"/>
    <property type="gene ID" value="ACAC_0000326801"/>
</dbReference>
<name>A0A158P7X2_ANGCA</name>
<proteinExistence type="predicted"/>
<protein>
    <submittedName>
        <fullName evidence="2">Uncharacterized protein</fullName>
    </submittedName>
</protein>
<reference evidence="1" key="1">
    <citation type="submission" date="2012-09" db="EMBL/GenBank/DDBJ databases">
        <authorList>
            <person name="Martin A.A."/>
        </authorList>
    </citation>
    <scope>NUCLEOTIDE SEQUENCE</scope>
</reference>
<keyword evidence="1" id="KW-1185">Reference proteome</keyword>
<organism evidence="1 2">
    <name type="scientific">Angiostrongylus cantonensis</name>
    <name type="common">Rat lungworm</name>
    <dbReference type="NCBI Taxonomy" id="6313"/>
    <lineage>
        <taxon>Eukaryota</taxon>
        <taxon>Metazoa</taxon>
        <taxon>Ecdysozoa</taxon>
        <taxon>Nematoda</taxon>
        <taxon>Chromadorea</taxon>
        <taxon>Rhabditida</taxon>
        <taxon>Rhabditina</taxon>
        <taxon>Rhabditomorpha</taxon>
        <taxon>Strongyloidea</taxon>
        <taxon>Metastrongylidae</taxon>
        <taxon>Angiostrongylus</taxon>
    </lineage>
</organism>
<dbReference type="AlphaFoldDB" id="A0A158P7X2"/>
<accession>A0A158P7X2</accession>